<dbReference type="AlphaFoldDB" id="A0A7H8QIG7"/>
<feature type="compositionally biased region" description="Basic and acidic residues" evidence="1">
    <location>
        <begin position="247"/>
        <end position="259"/>
    </location>
</feature>
<proteinExistence type="predicted"/>
<feature type="region of interest" description="Disordered" evidence="1">
    <location>
        <begin position="620"/>
        <end position="651"/>
    </location>
</feature>
<feature type="compositionally biased region" description="Polar residues" evidence="1">
    <location>
        <begin position="570"/>
        <end position="591"/>
    </location>
</feature>
<feature type="compositionally biased region" description="Polar residues" evidence="1">
    <location>
        <begin position="447"/>
        <end position="461"/>
    </location>
</feature>
<dbReference type="OrthoDB" id="3538943at2759"/>
<accession>A0A7H8QIG7</accession>
<feature type="compositionally biased region" description="Basic and acidic residues" evidence="1">
    <location>
        <begin position="434"/>
        <end position="444"/>
    </location>
</feature>
<feature type="region of interest" description="Disordered" evidence="1">
    <location>
        <begin position="353"/>
        <end position="526"/>
    </location>
</feature>
<protein>
    <recommendedName>
        <fullName evidence="4">Telomere replication protein EST3</fullName>
    </recommendedName>
</protein>
<evidence type="ECO:0008006" key="4">
    <source>
        <dbReference type="Google" id="ProtNLM"/>
    </source>
</evidence>
<feature type="compositionally biased region" description="Basic and acidic residues" evidence="1">
    <location>
        <begin position="25"/>
        <end position="42"/>
    </location>
</feature>
<keyword evidence="3" id="KW-1185">Reference proteome</keyword>
<gene>
    <name evidence="2" type="ORF">TRUGW13939_00854</name>
</gene>
<feature type="region of interest" description="Disordered" evidence="1">
    <location>
        <begin position="570"/>
        <end position="604"/>
    </location>
</feature>
<dbReference type="KEGG" id="trg:TRUGW13939_00854"/>
<sequence length="1081" mass="120122">MTHPKSKRSKGAGQHADASLAHEATINEHNDIDEHKEAREPSPSDSIQSQNPGIMDRSTLDCESQEMLATQFPMQSPPRPFSAHSIQSQGANVEESSISPSKLQDGQEDQEKLSTQALPREPNYSIPNISVFKTAMSDGSNKTMALLQHLRAGKKDAAQEKARLHQIQTPTTTTKRGLTINALLNPEEDPEIPGDIANNEATILVPSILSIPTNPSHRQSGLAQGSPPSQPHPIPPSVHQKRSSVTPEKRPSSAHRDVTDITPIVNDPAISANVTIKTSTTEPIEPARKRDRSESDHPWAGMHKIRRRDVKIPPDQGALFDSGDSWIPPDVGHPTPQGHVPLALLQEWNTRMTRAKEAVESPKSLQSAQEQEVADSPLPSQFVPQSEDESESDPESRASWSASPPDHLRRLAVPPDSSPVGQPRFPVTAGYQRRNQDKDTERYAIDTNGNNGDLERVSQTPRKVHKVNGVQETNDANEDDHTEEKDLPMDDSPIKDDNLERDEQQNMDKDEMSEESDMEISIPLALDASAQEDIASQVESYEIGDSALSNSSLAPISSSAPTDKIQIQNTQSVGVHASTKSGFIQPSTAPQSSSDGNKSSSQVIANSVDSKGKRFIVHENEPGATDDSLVVDSQNTNSDEPHSSIPSHQDSQRILEVVTSSSLFSIGFQTQDYMELDETGNETTQSGSRGSAVVPSAITLKRNAEHFEYDESPLKRVVKRAVTDRNMIRTQQSPISTAIKQKLLDDKYRHTFDVTPDGAPRVFEMFKKSYPAYTGEFLHFKNLCCKLHLLRRVGLLQNYFFWDDFIMRHIGDYGTYVQNCVSAGRHWDDYEDYFCSNFVTKPSFKKRSLVPHTLDAVISESDIRPSSPVMVDMETQVDMDRVTNARISSGKPHMADVAVEATFESQDMMAVDSGTSPGYRNSVQRDEPSQLGSTKRQRTTAKDNSNIFEFSGTLNSEMRGTASLELGGDSSKGNETRHSHKATAALITRMQKEDRHGVRTLIRNKQRPQRFLNELRHDADTPLRTWARAEQNVVSERRRRGGWQVPCDESGNIELEEYPRTGWENGRQTRGWAWRASTDYS</sequence>
<evidence type="ECO:0000313" key="3">
    <source>
        <dbReference type="Proteomes" id="UP000509510"/>
    </source>
</evidence>
<reference evidence="3" key="1">
    <citation type="submission" date="2020-06" db="EMBL/GenBank/DDBJ databases">
        <title>A chromosome-scale genome assembly of Talaromyces rugulosus W13939.</title>
        <authorList>
            <person name="Wang B."/>
            <person name="Guo L."/>
            <person name="Ye K."/>
            <person name="Wang L."/>
        </authorList>
    </citation>
    <scope>NUCLEOTIDE SEQUENCE [LARGE SCALE GENOMIC DNA]</scope>
    <source>
        <strain evidence="3">W13939</strain>
    </source>
</reference>
<dbReference type="RefSeq" id="XP_035339953.1">
    <property type="nucleotide sequence ID" value="XM_035484060.1"/>
</dbReference>
<feature type="compositionally biased region" description="Polar residues" evidence="1">
    <location>
        <begin position="84"/>
        <end position="104"/>
    </location>
</feature>
<evidence type="ECO:0000313" key="2">
    <source>
        <dbReference type="EMBL" id="QKX53774.1"/>
    </source>
</evidence>
<name>A0A7H8QIG7_TALRU</name>
<feature type="compositionally biased region" description="Basic residues" evidence="1">
    <location>
        <begin position="1"/>
        <end position="10"/>
    </location>
</feature>
<feature type="compositionally biased region" description="Polar residues" evidence="1">
    <location>
        <begin position="210"/>
        <end position="223"/>
    </location>
</feature>
<feature type="region of interest" description="Disordered" evidence="1">
    <location>
        <begin position="910"/>
        <end position="941"/>
    </location>
</feature>
<feature type="region of interest" description="Disordered" evidence="1">
    <location>
        <begin position="210"/>
        <end position="339"/>
    </location>
</feature>
<feature type="compositionally biased region" description="Low complexity" evidence="1">
    <location>
        <begin position="592"/>
        <end position="601"/>
    </location>
</feature>
<dbReference type="GeneID" id="55988367"/>
<feature type="compositionally biased region" description="Polar residues" evidence="1">
    <location>
        <begin position="43"/>
        <end position="52"/>
    </location>
</feature>
<feature type="compositionally biased region" description="Polar residues" evidence="1">
    <location>
        <begin position="913"/>
        <end position="922"/>
    </location>
</feature>
<dbReference type="Proteomes" id="UP000509510">
    <property type="component" value="Chromosome I"/>
</dbReference>
<dbReference type="EMBL" id="CP055898">
    <property type="protein sequence ID" value="QKX53774.1"/>
    <property type="molecule type" value="Genomic_DNA"/>
</dbReference>
<evidence type="ECO:0000256" key="1">
    <source>
        <dbReference type="SAM" id="MobiDB-lite"/>
    </source>
</evidence>
<feature type="compositionally biased region" description="Polar residues" evidence="1">
    <location>
        <begin position="272"/>
        <end position="282"/>
    </location>
</feature>
<feature type="compositionally biased region" description="Basic and acidic residues" evidence="1">
    <location>
        <begin position="482"/>
        <end position="510"/>
    </location>
</feature>
<feature type="compositionally biased region" description="Basic and acidic residues" evidence="1">
    <location>
        <begin position="285"/>
        <end position="297"/>
    </location>
</feature>
<feature type="region of interest" description="Disordered" evidence="1">
    <location>
        <begin position="1"/>
        <end position="124"/>
    </location>
</feature>
<organism evidence="2 3">
    <name type="scientific">Talaromyces rugulosus</name>
    <name type="common">Penicillium rugulosum</name>
    <dbReference type="NCBI Taxonomy" id="121627"/>
    <lineage>
        <taxon>Eukaryota</taxon>
        <taxon>Fungi</taxon>
        <taxon>Dikarya</taxon>
        <taxon>Ascomycota</taxon>
        <taxon>Pezizomycotina</taxon>
        <taxon>Eurotiomycetes</taxon>
        <taxon>Eurotiomycetidae</taxon>
        <taxon>Eurotiales</taxon>
        <taxon>Trichocomaceae</taxon>
        <taxon>Talaromyces</taxon>
        <taxon>Talaromyces sect. Islandici</taxon>
    </lineage>
</organism>
<feature type="compositionally biased region" description="Polar residues" evidence="1">
    <location>
        <begin position="631"/>
        <end position="649"/>
    </location>
</feature>